<gene>
    <name evidence="1" type="ORF">BME96_19055</name>
</gene>
<protein>
    <recommendedName>
        <fullName evidence="3">Fusion protein (Includes pXO2-28-29-30)</fullName>
    </recommendedName>
</protein>
<dbReference type="AlphaFoldDB" id="A0AAC9J350"/>
<geneLocation type="plasmid" evidence="1 2">
    <name>unnamed1</name>
</geneLocation>
<evidence type="ECO:0000313" key="1">
    <source>
        <dbReference type="EMBL" id="APC50383.1"/>
    </source>
</evidence>
<sequence>MKKNLGSSKIFLISLLVFLSLFLFQTNTSAMVDKVKVVNKDMRISAKYKFIAQFNKSKTTVVPFGLKSTNTLSKSGKTPYVSFNPKNNNSLKGKFGVIYKNIGRYNDKEIDLKITVLDWKKYLKNDSGKISFQLNNIGENNQGYYYVDQKWEFYESGTNKKVKINGYMTVNDIDSLQSISFNRETSQGIKNILIDESAKEFLSFSNKNGELAIYEDNYILTANDELRAMATILYEGLDTLRFKWERDFDRSRTNANTIYDPAISDGEYFGYIAKKPAKTQLIDPSKTVENNGKESQSLNVQKNKTFSFNLYHQVPDEWSNFYYDNYLIEDNIDKRLSIESIKVVNEEDKDVTNYFINQTKDNYVKLVAKSTALKKSYFYNHTYKVIVNVRVKDSDTLTKDVRNGRVTFNNIYSVKSDNVTKSSNRVAAILNQREINVLHIDKINEDILKSTTSTLFDGDFYSYSSRSDLKQGKYSYIATPEETKKGNVDGKDIKLQFYYQLPLLDINMRQVKIFTDNHDQGLPVRLELEKIFPYGEDIPDLTEKKVKISLFEKNVDKALVSKEYTLASIPEKLKDWTISKDHLEVNTHKNYVIKILGIDNKYVVSTYPEINTDGYTSSEKEFSIEDSKTFSYSGVVMTERTINQDMIKHYEKVNFENAPLKQQKTGYGFEINLDIGYTNDLLIEPNIEMFTMVNSELIDNYLNYPSEGGYTKIPLDKVTSSQSNNGKDNSYKFKLPNVNVEKETGNLFTDKQVENEDAKIIYGTKHGGRKLYVPIWGKLKDYDIYLEPTKPIGINDIIFKAEKSLNVYAYMFATIGSETISQDEVLVEPVNKDNPFPEGIPKGWSQSDVDWLKK</sequence>
<organism evidence="1 2">
    <name type="scientific">Virgibacillus halodenitrificans</name>
    <name type="common">Bacillus halodenitrificans</name>
    <dbReference type="NCBI Taxonomy" id="1482"/>
    <lineage>
        <taxon>Bacteria</taxon>
        <taxon>Bacillati</taxon>
        <taxon>Bacillota</taxon>
        <taxon>Bacilli</taxon>
        <taxon>Bacillales</taxon>
        <taxon>Bacillaceae</taxon>
        <taxon>Virgibacillus</taxon>
    </lineage>
</organism>
<name>A0AAC9J350_VIRHA</name>
<dbReference type="RefSeq" id="WP_071650103.1">
    <property type="nucleotide sequence ID" value="NZ_CP017963.1"/>
</dbReference>
<reference evidence="1 2" key="1">
    <citation type="submission" date="2016-11" db="EMBL/GenBank/DDBJ databases">
        <title>Complete genome sequencing of Virgibacillus halodenitrificans PDB-F2.</title>
        <authorList>
            <person name="Sun Z."/>
            <person name="Zhou Y."/>
            <person name="Li H."/>
        </authorList>
    </citation>
    <scope>NUCLEOTIDE SEQUENCE [LARGE SCALE GENOMIC DNA]</scope>
    <source>
        <strain evidence="1 2">PDB-F2</strain>
        <plasmid evidence="1 2">unnamed1</plasmid>
    </source>
</reference>
<evidence type="ECO:0008006" key="3">
    <source>
        <dbReference type="Google" id="ProtNLM"/>
    </source>
</evidence>
<dbReference type="EMBL" id="CP017963">
    <property type="protein sequence ID" value="APC50383.1"/>
    <property type="molecule type" value="Genomic_DNA"/>
</dbReference>
<dbReference type="GeneID" id="71516513"/>
<accession>A0AAC9J350</accession>
<dbReference type="Proteomes" id="UP000182945">
    <property type="component" value="Plasmid unnamed1"/>
</dbReference>
<dbReference type="KEGG" id="vhl:BME96_19055"/>
<proteinExistence type="predicted"/>
<evidence type="ECO:0000313" key="2">
    <source>
        <dbReference type="Proteomes" id="UP000182945"/>
    </source>
</evidence>
<keyword evidence="1" id="KW-0614">Plasmid</keyword>